<dbReference type="SMART" id="SM00249">
    <property type="entry name" value="PHD"/>
    <property type="match status" value="1"/>
</dbReference>
<feature type="compositionally biased region" description="Basic and acidic residues" evidence="11">
    <location>
        <begin position="1509"/>
        <end position="1526"/>
    </location>
</feature>
<dbReference type="GO" id="GO:0005634">
    <property type="term" value="C:nucleus"/>
    <property type="evidence" value="ECO:0000318"/>
    <property type="project" value="GO_Central"/>
</dbReference>
<evidence type="ECO:0000256" key="6">
    <source>
        <dbReference type="ARBA" id="ARBA00022801"/>
    </source>
</evidence>
<dbReference type="FunCoup" id="A0A2K1J1K7">
    <property type="interactions" value="3788"/>
</dbReference>
<dbReference type="GO" id="GO:0006338">
    <property type="term" value="P:chromatin remodeling"/>
    <property type="evidence" value="ECO:0000318"/>
    <property type="project" value="GO_Central"/>
</dbReference>
<evidence type="ECO:0000256" key="1">
    <source>
        <dbReference type="ARBA" id="ARBA00004123"/>
    </source>
</evidence>
<dbReference type="CDD" id="cd18660">
    <property type="entry name" value="CD1_tandem"/>
    <property type="match status" value="1"/>
</dbReference>
<dbReference type="PROSITE" id="PS01359">
    <property type="entry name" value="ZF_PHD_1"/>
    <property type="match status" value="1"/>
</dbReference>
<dbReference type="PaxDb" id="3218-PP1S33_329V6.1"/>
<gene>
    <name evidence="17" type="primary">LOC112295196</name>
    <name evidence="16" type="ORF">PHYPA_023312</name>
</gene>
<feature type="compositionally biased region" description="Basic and acidic residues" evidence="11">
    <location>
        <begin position="1184"/>
        <end position="1196"/>
    </location>
</feature>
<accession>A0A2K1J1K7</accession>
<keyword evidence="18" id="KW-1185">Reference proteome</keyword>
<keyword evidence="9" id="KW-0539">Nucleus</keyword>
<dbReference type="Proteomes" id="UP000006727">
    <property type="component" value="Chromosome 18"/>
</dbReference>
<reference evidence="17" key="3">
    <citation type="submission" date="2020-12" db="UniProtKB">
        <authorList>
            <consortium name="EnsemblPlants"/>
        </authorList>
    </citation>
    <scope>IDENTIFICATION</scope>
</reference>
<keyword evidence="6" id="KW-0378">Hydrolase</keyword>
<feature type="domain" description="Helicase C-terminal" evidence="15">
    <location>
        <begin position="643"/>
        <end position="804"/>
    </location>
</feature>
<dbReference type="GeneID" id="112295196"/>
<evidence type="ECO:0000259" key="14">
    <source>
        <dbReference type="PROSITE" id="PS51192"/>
    </source>
</evidence>
<feature type="domain" description="PHD-type" evidence="13">
    <location>
        <begin position="74"/>
        <end position="121"/>
    </location>
</feature>
<evidence type="ECO:0000256" key="2">
    <source>
        <dbReference type="ARBA" id="ARBA00022723"/>
    </source>
</evidence>
<evidence type="ECO:0000313" key="17">
    <source>
        <dbReference type="EnsemblPlants" id="Pp3c18_19040V3.1"/>
    </source>
</evidence>
<dbReference type="Pfam" id="PF00385">
    <property type="entry name" value="Chromo"/>
    <property type="match status" value="2"/>
</dbReference>
<evidence type="ECO:0000256" key="9">
    <source>
        <dbReference type="ARBA" id="ARBA00023242"/>
    </source>
</evidence>
<feature type="region of interest" description="Disordered" evidence="11">
    <location>
        <begin position="917"/>
        <end position="936"/>
    </location>
</feature>
<dbReference type="EnsemblPlants" id="Pp3c18_19045V3.3">
    <property type="protein sequence ID" value="Pp3c18_19045V3.3"/>
    <property type="gene ID" value="Pp3c18_19045"/>
</dbReference>
<dbReference type="EnsemblPlants" id="Pp3c18_19045V3.2">
    <property type="protein sequence ID" value="Pp3c18_19045V3.2"/>
    <property type="gene ID" value="Pp3c18_19045"/>
</dbReference>
<dbReference type="GO" id="GO:0005524">
    <property type="term" value="F:ATP binding"/>
    <property type="evidence" value="ECO:0007669"/>
    <property type="project" value="UniProtKB-KW"/>
</dbReference>
<evidence type="ECO:0000259" key="12">
    <source>
        <dbReference type="PROSITE" id="PS50013"/>
    </source>
</evidence>
<dbReference type="EnsemblPlants" id="Pp3c18_19045V3.1">
    <property type="protein sequence ID" value="Pp3c18_19045V3.1"/>
    <property type="gene ID" value="Pp3c18_19045"/>
</dbReference>
<dbReference type="CDD" id="cd15523">
    <property type="entry name" value="PHD_PHF21A"/>
    <property type="match status" value="1"/>
</dbReference>
<protein>
    <recommendedName>
        <fullName evidence="19">SNF2 family DNA-dependent ATPase</fullName>
    </recommendedName>
</protein>
<feature type="compositionally biased region" description="Acidic residues" evidence="11">
    <location>
        <begin position="39"/>
        <end position="65"/>
    </location>
</feature>
<dbReference type="PROSITE" id="PS50013">
    <property type="entry name" value="CHROMO_2"/>
    <property type="match status" value="1"/>
</dbReference>
<sequence length="1585" mass="181135">MTKEDFTDEPVNEGGDGDEEYSLVTERLRQRTNRKPVYVEEEEGMEEDEWEEEADEGEEEEDEEKEVLKMEQSEDFCSICHLGGDLLCCDTCTAVFHLGCLDPPMKVVPRGKWSCPKCADPLGDVEKFIDTQMRPMKVPGKLPVNVEDKGSEDQPQKLVKQYLVKWKSRSYLHCSWVTAEDLERGMKNFAGLRMKLNHFHKMLDGTRNWNTPDEDRMPIRPEWTTVDRVLDMRHNGDITEYLVKWKELGYDEATWEVEEDVLAFQAEIDKFKEIMSRQVLKKRKGSALDSKDLKRRRKDFKPFKKTPKFLIGGSLHPYQLEGLNFLRFAWEQNKHVILADEMGLGKTIQSISLLGSLVEENVGLPHLVVAPLSTLRNWEREFATWCPQMNVVMYVGSSQARAILRQYEFFFPQKSSKKSKDKGKKKMAGESKQDRVKFDVLLTSYEMINLDTAILKALKWECLIVDEGHRLKNKDSKLFQTLTTFSTRHRVLLTGTPLQNNLDELFMLMHFLDAGKFNSLEEFQQEFQDINQEEQVGRLHKMLAPHLLRRVKKDVLKEMPPKKELILRVELSSLQKEFYKAILTKNYQILAKQGGPQVSLTNVVMELRKLCGHPYLLEGVEPTVRNQAEANRQLLENSGKLLLLDKMMTKLHAQGHRVLIYSQFTRMLDILEDWLHLKKWGYERIDGKISGSERQIRIDRYNAPNSTKFCFLLSTRAGGLGINLATADTVIIYDSDWNPHADLQAMARAHRLGQQNKVMIFRLVTRGTIEERMMQMTKKKMVLEHLVVGRMKKENINQEELDDILRYGAMELFSEKDEDGKTRQIHYDDAAIDRLLDRAQVNDEEEKADDEEDSDLLKAFKVANFDYINDEDAAAAAAEEAEREARAKLEAEMEGQGRAQFWDSLLKDRVVEQQVEEFEELGKGKRSRRQVRPGLYSQEDDLAGMAEMNSDDGQEPEWAPTADADSPGSNGEVGEVSGSKKLQPSRKRVKERMTGEPPPLMEGEGRELRILGFNHRQRSVFVNVLMRFGLGDFSWSEFIPRLKPKTPEEIKDYGTLFLSHIAEDINDSPFFSDGIPKEGLRIQDVLVRLAILHLIRDKVKALTEDPAMPLFSQGSHMYRYYSLRNTKVWKEEHDRKLLYAICSRHGYGRWLSIVEDPQLGLGPVIRGELLLRGVNDSAGPSKNGDARPGESEDPSGRGEAPAPADEEGPPGLPVGADREEREAYLQKRMVDFVKRRVLVLEKVLNAEYHCTGADQVQVEEPPPQMMTNEQAMRGHQAPQMMMNDPHMRSHQVPQTIMNDHGMRGYQTPQMMMNDPMMRGYQSPQMMNNNMGMGAQQQSQYHPMQQMRPHVQERGPLPPRHPVQISPEELAANAFDKEEGRLKVAHIYNQICATVNENEGDAIQAYGGNKSAGLRVRKALREIEILCVDMRNALFDQPLRKSTGRKKKADGAEGAEPAVEGAKEDGVDGQSDDGLEDFNEEFDREIDSDIECDVETRRPSSPTPTSEPGNEVHEYQFLKNADADAGERSWPQGLQTLKPGMRVDLGGPRHSPLQMTPPAHAAPTPSVAPQYEEGKWPPAVVYLDRD</sequence>
<dbReference type="SUPFAM" id="SSF52540">
    <property type="entry name" value="P-loop containing nucleoside triphosphate hydrolases"/>
    <property type="match status" value="2"/>
</dbReference>
<dbReference type="InterPro" id="IPR009463">
    <property type="entry name" value="DUF1087"/>
</dbReference>
<dbReference type="InterPro" id="IPR027417">
    <property type="entry name" value="P-loop_NTPase"/>
</dbReference>
<dbReference type="InterPro" id="IPR000953">
    <property type="entry name" value="Chromo/chromo_shadow_dom"/>
</dbReference>
<dbReference type="InterPro" id="IPR019787">
    <property type="entry name" value="Znf_PHD-finger"/>
</dbReference>
<dbReference type="InterPro" id="IPR014001">
    <property type="entry name" value="Helicase_ATP-bd"/>
</dbReference>
<feature type="compositionally biased region" description="Low complexity" evidence="11">
    <location>
        <begin position="1498"/>
        <end position="1507"/>
    </location>
</feature>
<dbReference type="Pfam" id="PF00628">
    <property type="entry name" value="PHD"/>
    <property type="match status" value="1"/>
</dbReference>
<evidence type="ECO:0000259" key="15">
    <source>
        <dbReference type="PROSITE" id="PS51194"/>
    </source>
</evidence>
<feature type="region of interest" description="Disordered" evidence="11">
    <location>
        <begin position="1"/>
        <end position="66"/>
    </location>
</feature>
<dbReference type="InterPro" id="IPR038718">
    <property type="entry name" value="SNF2-like_sf"/>
</dbReference>
<dbReference type="SMART" id="SM01147">
    <property type="entry name" value="DUF1087"/>
    <property type="match status" value="1"/>
</dbReference>
<evidence type="ECO:0000313" key="16">
    <source>
        <dbReference type="EMBL" id="PNR35412.1"/>
    </source>
</evidence>
<dbReference type="Gramene" id="Pp3c18_19045V3.1">
    <property type="protein sequence ID" value="Pp3c18_19045V3.1"/>
    <property type="gene ID" value="Pp3c18_19045"/>
</dbReference>
<evidence type="ECO:0000256" key="11">
    <source>
        <dbReference type="SAM" id="MobiDB-lite"/>
    </source>
</evidence>
<dbReference type="Pfam" id="PF06465">
    <property type="entry name" value="DUF1087"/>
    <property type="match status" value="1"/>
</dbReference>
<name>A0A2K1J1K7_PHYPA</name>
<dbReference type="SMART" id="SM00487">
    <property type="entry name" value="DEXDc"/>
    <property type="match status" value="1"/>
</dbReference>
<dbReference type="Pfam" id="PF00271">
    <property type="entry name" value="Helicase_C"/>
    <property type="match status" value="1"/>
</dbReference>
<evidence type="ECO:0000256" key="5">
    <source>
        <dbReference type="ARBA" id="ARBA00022771"/>
    </source>
</evidence>
<evidence type="ECO:0000256" key="7">
    <source>
        <dbReference type="ARBA" id="ARBA00022833"/>
    </source>
</evidence>
<proteinExistence type="predicted"/>
<dbReference type="Gramene" id="Pp3c18_19045V3.3">
    <property type="protein sequence ID" value="Pp3c18_19045V3.3"/>
    <property type="gene ID" value="Pp3c18_19045"/>
</dbReference>
<dbReference type="Gene3D" id="1.10.10.60">
    <property type="entry name" value="Homeodomain-like"/>
    <property type="match status" value="1"/>
</dbReference>
<feature type="compositionally biased region" description="Acidic residues" evidence="11">
    <location>
        <begin position="1469"/>
        <end position="1492"/>
    </location>
</feature>
<evidence type="ECO:0000256" key="8">
    <source>
        <dbReference type="ARBA" id="ARBA00022840"/>
    </source>
</evidence>
<dbReference type="GO" id="GO:0000785">
    <property type="term" value="C:chromatin"/>
    <property type="evidence" value="ECO:0000318"/>
    <property type="project" value="GO_Central"/>
</dbReference>
<dbReference type="InterPro" id="IPR001650">
    <property type="entry name" value="Helicase_C-like"/>
</dbReference>
<dbReference type="Pfam" id="PF00176">
    <property type="entry name" value="SNF2-rel_dom"/>
    <property type="match status" value="1"/>
</dbReference>
<dbReference type="GO" id="GO:0030527">
    <property type="term" value="F:structural constituent of chromatin"/>
    <property type="evidence" value="ECO:0007669"/>
    <property type="project" value="InterPro"/>
</dbReference>
<dbReference type="OrthoDB" id="5857104at2759"/>
<dbReference type="PROSITE" id="PS51194">
    <property type="entry name" value="HELICASE_CTER"/>
    <property type="match status" value="1"/>
</dbReference>
<evidence type="ECO:0008006" key="19">
    <source>
        <dbReference type="Google" id="ProtNLM"/>
    </source>
</evidence>
<dbReference type="InterPro" id="IPR016197">
    <property type="entry name" value="Chromo-like_dom_sf"/>
</dbReference>
<evidence type="ECO:0000256" key="3">
    <source>
        <dbReference type="ARBA" id="ARBA00022737"/>
    </source>
</evidence>
<reference evidence="16 18" key="2">
    <citation type="journal article" date="2018" name="Plant J.">
        <title>The Physcomitrella patens chromosome-scale assembly reveals moss genome structure and evolution.</title>
        <authorList>
            <person name="Lang D."/>
            <person name="Ullrich K.K."/>
            <person name="Murat F."/>
            <person name="Fuchs J."/>
            <person name="Jenkins J."/>
            <person name="Haas F.B."/>
            <person name="Piednoel M."/>
            <person name="Gundlach H."/>
            <person name="Van Bel M."/>
            <person name="Meyberg R."/>
            <person name="Vives C."/>
            <person name="Morata J."/>
            <person name="Symeonidi A."/>
            <person name="Hiss M."/>
            <person name="Muchero W."/>
            <person name="Kamisugi Y."/>
            <person name="Saleh O."/>
            <person name="Blanc G."/>
            <person name="Decker E.L."/>
            <person name="van Gessel N."/>
            <person name="Grimwood J."/>
            <person name="Hayes R.D."/>
            <person name="Graham S.W."/>
            <person name="Gunter L.E."/>
            <person name="McDaniel S.F."/>
            <person name="Hoernstein S.N.W."/>
            <person name="Larsson A."/>
            <person name="Li F.W."/>
            <person name="Perroud P.F."/>
            <person name="Phillips J."/>
            <person name="Ranjan P."/>
            <person name="Rokshar D.S."/>
            <person name="Rothfels C.J."/>
            <person name="Schneider L."/>
            <person name="Shu S."/>
            <person name="Stevenson D.W."/>
            <person name="Thummler F."/>
            <person name="Tillich M."/>
            <person name="Villarreal Aguilar J.C."/>
            <person name="Widiez T."/>
            <person name="Wong G.K."/>
            <person name="Wymore A."/>
            <person name="Zhang Y."/>
            <person name="Zimmer A.D."/>
            <person name="Quatrano R.S."/>
            <person name="Mayer K.F.X."/>
            <person name="Goodstein D."/>
            <person name="Casacuberta J.M."/>
            <person name="Vandepoele K."/>
            <person name="Reski R."/>
            <person name="Cuming A.C."/>
            <person name="Tuskan G.A."/>
            <person name="Maumus F."/>
            <person name="Salse J."/>
            <person name="Schmutz J."/>
            <person name="Rensing S.A."/>
        </authorList>
    </citation>
    <scope>NUCLEOTIDE SEQUENCE [LARGE SCALE GENOMIC DNA]</scope>
    <source>
        <strain evidence="17 18">cv. Gransden 2004</strain>
    </source>
</reference>
<dbReference type="Gramene" id="Pp3c18_19040V3.1">
    <property type="protein sequence ID" value="Pp3c18_19040V3.1"/>
    <property type="gene ID" value="Pp3c18_19040"/>
</dbReference>
<dbReference type="GO" id="GO:0042393">
    <property type="term" value="F:histone binding"/>
    <property type="evidence" value="ECO:0000318"/>
    <property type="project" value="GO_Central"/>
</dbReference>
<dbReference type="Pfam" id="PF06461">
    <property type="entry name" value="CHDII_SANT-like"/>
    <property type="match status" value="1"/>
</dbReference>
<feature type="region of interest" description="Disordered" evidence="11">
    <location>
        <begin position="946"/>
        <end position="1003"/>
    </location>
</feature>
<dbReference type="Pfam" id="PF07432">
    <property type="entry name" value="Hc1"/>
    <property type="match status" value="1"/>
</dbReference>
<dbReference type="KEGG" id="ppp:112295196"/>
<dbReference type="EnsemblPlants" id="Pp3c18_19040V3.1">
    <property type="protein sequence ID" value="Pp3c18_19040V3.1"/>
    <property type="gene ID" value="Pp3c18_19040"/>
</dbReference>
<dbReference type="CDD" id="cd18793">
    <property type="entry name" value="SF2_C_SNF"/>
    <property type="match status" value="1"/>
</dbReference>
<feature type="region of interest" description="Disordered" evidence="11">
    <location>
        <begin position="1176"/>
        <end position="1216"/>
    </location>
</feature>
<dbReference type="SMART" id="SM00298">
    <property type="entry name" value="CHROMO"/>
    <property type="match status" value="2"/>
</dbReference>
<dbReference type="GO" id="GO:0008270">
    <property type="term" value="F:zinc ion binding"/>
    <property type="evidence" value="ECO:0007669"/>
    <property type="project" value="UniProtKB-KW"/>
</dbReference>
<evidence type="ECO:0000256" key="4">
    <source>
        <dbReference type="ARBA" id="ARBA00022741"/>
    </source>
</evidence>
<dbReference type="Gene3D" id="3.40.50.10810">
    <property type="entry name" value="Tandem AAA-ATPase domain"/>
    <property type="match status" value="1"/>
</dbReference>
<keyword evidence="7" id="KW-0862">Zinc</keyword>
<keyword evidence="3" id="KW-0677">Repeat</keyword>
<reference evidence="16 18" key="1">
    <citation type="journal article" date="2008" name="Science">
        <title>The Physcomitrella genome reveals evolutionary insights into the conquest of land by plants.</title>
        <authorList>
            <person name="Rensing S."/>
            <person name="Lang D."/>
            <person name="Zimmer A."/>
            <person name="Terry A."/>
            <person name="Salamov A."/>
            <person name="Shapiro H."/>
            <person name="Nishiyama T."/>
            <person name="Perroud P.-F."/>
            <person name="Lindquist E."/>
            <person name="Kamisugi Y."/>
            <person name="Tanahashi T."/>
            <person name="Sakakibara K."/>
            <person name="Fujita T."/>
            <person name="Oishi K."/>
            <person name="Shin-I T."/>
            <person name="Kuroki Y."/>
            <person name="Toyoda A."/>
            <person name="Suzuki Y."/>
            <person name="Hashimoto A."/>
            <person name="Yamaguchi K."/>
            <person name="Sugano A."/>
            <person name="Kohara Y."/>
            <person name="Fujiyama A."/>
            <person name="Anterola A."/>
            <person name="Aoki S."/>
            <person name="Ashton N."/>
            <person name="Barbazuk W.B."/>
            <person name="Barker E."/>
            <person name="Bennetzen J."/>
            <person name="Bezanilla M."/>
            <person name="Blankenship R."/>
            <person name="Cho S.H."/>
            <person name="Dutcher S."/>
            <person name="Estelle M."/>
            <person name="Fawcett J.A."/>
            <person name="Gundlach H."/>
            <person name="Hanada K."/>
            <person name="Heyl A."/>
            <person name="Hicks K.A."/>
            <person name="Hugh J."/>
            <person name="Lohr M."/>
            <person name="Mayer K."/>
            <person name="Melkozernov A."/>
            <person name="Murata T."/>
            <person name="Nelson D."/>
            <person name="Pils B."/>
            <person name="Prigge M."/>
            <person name="Reiss B."/>
            <person name="Renner T."/>
            <person name="Rombauts S."/>
            <person name="Rushton P."/>
            <person name="Sanderfoot A."/>
            <person name="Schween G."/>
            <person name="Shiu S.-H."/>
            <person name="Stueber K."/>
            <person name="Theodoulou F.L."/>
            <person name="Tu H."/>
            <person name="Van de Peer Y."/>
            <person name="Verrier P.J."/>
            <person name="Waters E."/>
            <person name="Wood A."/>
            <person name="Yang L."/>
            <person name="Cove D."/>
            <person name="Cuming A."/>
            <person name="Hasebe M."/>
            <person name="Lucas S."/>
            <person name="Mishler D.B."/>
            <person name="Reski R."/>
            <person name="Grigoriev I."/>
            <person name="Quatrano R.S."/>
            <person name="Boore J.L."/>
        </authorList>
    </citation>
    <scope>NUCLEOTIDE SEQUENCE [LARGE SCALE GENOMIC DNA]</scope>
    <source>
        <strain evidence="17 18">cv. Gransden 2004</strain>
    </source>
</reference>
<dbReference type="InterPro" id="IPR013083">
    <property type="entry name" value="Znf_RING/FYVE/PHD"/>
</dbReference>
<feature type="compositionally biased region" description="Low complexity" evidence="11">
    <location>
        <begin position="966"/>
        <end position="979"/>
    </location>
</feature>
<keyword evidence="8" id="KW-0067">ATP-binding</keyword>
<feature type="domain" description="Chromo" evidence="12">
    <location>
        <begin position="224"/>
        <end position="273"/>
    </location>
</feature>
<dbReference type="InterPro" id="IPR023780">
    <property type="entry name" value="Chromo_domain"/>
</dbReference>
<comment type="subcellular location">
    <subcellularLocation>
        <location evidence="1">Nucleus</location>
    </subcellularLocation>
</comment>
<dbReference type="RefSeq" id="XP_024402241.1">
    <property type="nucleotide sequence ID" value="XM_024546473.2"/>
</dbReference>
<feature type="compositionally biased region" description="Acidic residues" evidence="11">
    <location>
        <begin position="1"/>
        <end position="21"/>
    </location>
</feature>
<dbReference type="InterPro" id="IPR000330">
    <property type="entry name" value="SNF2_N"/>
</dbReference>
<keyword evidence="4" id="KW-0547">Nucleotide-binding</keyword>
<dbReference type="GO" id="GO:0140658">
    <property type="term" value="F:ATP-dependent chromatin remodeler activity"/>
    <property type="evidence" value="ECO:0000318"/>
    <property type="project" value="GO_Central"/>
</dbReference>
<dbReference type="GO" id="GO:0003682">
    <property type="term" value="F:chromatin binding"/>
    <property type="evidence" value="ECO:0000318"/>
    <property type="project" value="GO_Central"/>
</dbReference>
<dbReference type="GO" id="GO:0003677">
    <property type="term" value="F:DNA binding"/>
    <property type="evidence" value="ECO:0000318"/>
    <property type="project" value="GO_Central"/>
</dbReference>
<dbReference type="Gene3D" id="2.40.50.40">
    <property type="match status" value="2"/>
</dbReference>
<dbReference type="Gramene" id="Pp3c18_19045V3.2">
    <property type="protein sequence ID" value="Pp3c18_19045V3.2"/>
    <property type="gene ID" value="Pp3c18_19045"/>
</dbReference>
<feature type="region of interest" description="Disordered" evidence="11">
    <location>
        <begin position="1441"/>
        <end position="1585"/>
    </location>
</feature>
<dbReference type="SMART" id="SM00490">
    <property type="entry name" value="HELICc"/>
    <property type="match status" value="1"/>
</dbReference>
<dbReference type="RefSeq" id="XP_024402244.1">
    <property type="nucleotide sequence ID" value="XM_024546476.2"/>
</dbReference>
<dbReference type="InterPro" id="IPR049730">
    <property type="entry name" value="SNF2/RAD54-like_C"/>
</dbReference>
<dbReference type="CDD" id="cd18659">
    <property type="entry name" value="CD2_tandem"/>
    <property type="match status" value="1"/>
</dbReference>
<evidence type="ECO:0000256" key="10">
    <source>
        <dbReference type="PROSITE-ProRule" id="PRU00146"/>
    </source>
</evidence>
<dbReference type="InterPro" id="IPR001965">
    <property type="entry name" value="Znf_PHD"/>
</dbReference>
<dbReference type="InterPro" id="IPR019786">
    <property type="entry name" value="Zinc_finger_PHD-type_CS"/>
</dbReference>
<dbReference type="InterPro" id="IPR009462">
    <property type="entry name" value="CHD_II_SANT-like"/>
</dbReference>
<dbReference type="EMBL" id="ABEU02000018">
    <property type="protein sequence ID" value="PNR35412.1"/>
    <property type="molecule type" value="Genomic_DNA"/>
</dbReference>
<dbReference type="RefSeq" id="XP_024402245.1">
    <property type="nucleotide sequence ID" value="XM_024546477.2"/>
</dbReference>
<evidence type="ECO:0000313" key="18">
    <source>
        <dbReference type="Proteomes" id="UP000006727"/>
    </source>
</evidence>
<dbReference type="SUPFAM" id="SSF54160">
    <property type="entry name" value="Chromo domain-like"/>
    <property type="match status" value="2"/>
</dbReference>
<feature type="domain" description="Helicase ATP-binding" evidence="14">
    <location>
        <begin position="327"/>
        <end position="515"/>
    </location>
</feature>
<evidence type="ECO:0000259" key="13">
    <source>
        <dbReference type="PROSITE" id="PS50016"/>
    </source>
</evidence>
<dbReference type="InterPro" id="IPR010886">
    <property type="entry name" value="Hc1"/>
</dbReference>
<dbReference type="PANTHER" id="PTHR45623">
    <property type="entry name" value="CHROMODOMAIN-HELICASE-DNA-BINDING PROTEIN 3-RELATED-RELATED"/>
    <property type="match status" value="1"/>
</dbReference>
<dbReference type="PANTHER" id="PTHR45623:SF17">
    <property type="entry name" value="CHROMODOMAIN-HELICASE-DNA-BINDING PROTEIN 3-RELATED"/>
    <property type="match status" value="1"/>
</dbReference>
<dbReference type="STRING" id="3218.A0A2K1J1K7"/>
<keyword evidence="2" id="KW-0479">Metal-binding</keyword>
<keyword evidence="5 10" id="KW-0863">Zinc-finger</keyword>
<dbReference type="Gene3D" id="3.40.50.300">
    <property type="entry name" value="P-loop containing nucleotide triphosphate hydrolases"/>
    <property type="match status" value="1"/>
</dbReference>
<dbReference type="PROSITE" id="PS51192">
    <property type="entry name" value="HELICASE_ATP_BIND_1"/>
    <property type="match status" value="1"/>
</dbReference>
<dbReference type="GO" id="GO:0016887">
    <property type="term" value="F:ATP hydrolysis activity"/>
    <property type="evidence" value="ECO:0000318"/>
    <property type="project" value="GO_Central"/>
</dbReference>
<dbReference type="PROSITE" id="PS50016">
    <property type="entry name" value="ZF_PHD_2"/>
    <property type="match status" value="1"/>
</dbReference>
<organism evidence="16">
    <name type="scientific">Physcomitrium patens</name>
    <name type="common">Spreading-leaved earth moss</name>
    <name type="synonym">Physcomitrella patens</name>
    <dbReference type="NCBI Taxonomy" id="3218"/>
    <lineage>
        <taxon>Eukaryota</taxon>
        <taxon>Viridiplantae</taxon>
        <taxon>Streptophyta</taxon>
        <taxon>Embryophyta</taxon>
        <taxon>Bryophyta</taxon>
        <taxon>Bryophytina</taxon>
        <taxon>Bryopsida</taxon>
        <taxon>Funariidae</taxon>
        <taxon>Funariales</taxon>
        <taxon>Funariaceae</taxon>
        <taxon>Physcomitrium</taxon>
    </lineage>
</organism>
<dbReference type="SMART" id="SM01146">
    <property type="entry name" value="DUF1086"/>
    <property type="match status" value="1"/>
</dbReference>
<dbReference type="Gene3D" id="3.30.40.10">
    <property type="entry name" value="Zinc/RING finger domain, C3HC4 (zinc finger)"/>
    <property type="match status" value="1"/>
</dbReference>